<evidence type="ECO:0000313" key="3">
    <source>
        <dbReference type="Proteomes" id="UP000078561"/>
    </source>
</evidence>
<dbReference type="InParanoid" id="A0A168MT00"/>
<gene>
    <name evidence="2" type="primary">ABSGL_04718.1 scaffold 5764</name>
</gene>
<dbReference type="AlphaFoldDB" id="A0A168MT00"/>
<dbReference type="InterPro" id="IPR048970">
    <property type="entry name" value="OB_Ssb-like"/>
</dbReference>
<dbReference type="InterPro" id="IPR012340">
    <property type="entry name" value="NA-bd_OB-fold"/>
</dbReference>
<dbReference type="PANTHER" id="PTHR31472">
    <property type="entry name" value="OS05G0244600 PROTEIN"/>
    <property type="match status" value="1"/>
</dbReference>
<protein>
    <recommendedName>
        <fullName evidence="1">Single-stranded DNA binding protein Ssb-like OB fold domain-containing protein</fullName>
    </recommendedName>
</protein>
<organism evidence="2">
    <name type="scientific">Absidia glauca</name>
    <name type="common">Pin mould</name>
    <dbReference type="NCBI Taxonomy" id="4829"/>
    <lineage>
        <taxon>Eukaryota</taxon>
        <taxon>Fungi</taxon>
        <taxon>Fungi incertae sedis</taxon>
        <taxon>Mucoromycota</taxon>
        <taxon>Mucoromycotina</taxon>
        <taxon>Mucoromycetes</taxon>
        <taxon>Mucorales</taxon>
        <taxon>Cunninghamellaceae</taxon>
        <taxon>Absidia</taxon>
    </lineage>
</organism>
<accession>A0A168MT00</accession>
<dbReference type="Pfam" id="PF21473">
    <property type="entry name" value="OB_Ssb-like"/>
    <property type="match status" value="1"/>
</dbReference>
<name>A0A168MT00_ABSGL</name>
<dbReference type="STRING" id="4829.A0A168MT00"/>
<feature type="domain" description="Single-stranded DNA binding protein Ssb-like OB fold" evidence="1">
    <location>
        <begin position="13"/>
        <end position="96"/>
    </location>
</feature>
<evidence type="ECO:0000313" key="2">
    <source>
        <dbReference type="EMBL" id="SAL99137.1"/>
    </source>
</evidence>
<dbReference type="OMA" id="TIHIYEY"/>
<dbReference type="EMBL" id="LT552482">
    <property type="protein sequence ID" value="SAL99137.1"/>
    <property type="molecule type" value="Genomic_DNA"/>
</dbReference>
<keyword evidence="3" id="KW-1185">Reference proteome</keyword>
<sequence length="121" mass="13313">MPTEAEANTINTLEPSQHGIQLFVKVLDWLVTIENEKNDVSLPMSEYLVGDKSGCIMFKVPVKGLQAGSWISVKNGYTQVVAGSLRLVVDTPDDIESTDSINSEPVDTSNNLSFNEYLVKH</sequence>
<dbReference type="PANTHER" id="PTHR31472:SF5">
    <property type="entry name" value="OS05G0244600 PROTEIN"/>
    <property type="match status" value="1"/>
</dbReference>
<reference evidence="2" key="1">
    <citation type="submission" date="2016-04" db="EMBL/GenBank/DDBJ databases">
        <authorList>
            <person name="Evans L.H."/>
            <person name="Alamgir A."/>
            <person name="Owens N."/>
            <person name="Weber N.D."/>
            <person name="Virtaneva K."/>
            <person name="Barbian K."/>
            <person name="Babar A."/>
            <person name="Rosenke K."/>
        </authorList>
    </citation>
    <scope>NUCLEOTIDE SEQUENCE [LARGE SCALE GENOMIC DNA]</scope>
    <source>
        <strain evidence="2">CBS 101.48</strain>
    </source>
</reference>
<dbReference type="Gene3D" id="2.40.50.140">
    <property type="entry name" value="Nucleic acid-binding proteins"/>
    <property type="match status" value="1"/>
</dbReference>
<evidence type="ECO:0000259" key="1">
    <source>
        <dbReference type="Pfam" id="PF21473"/>
    </source>
</evidence>
<dbReference type="Proteomes" id="UP000078561">
    <property type="component" value="Unassembled WGS sequence"/>
</dbReference>
<proteinExistence type="predicted"/>
<dbReference type="OrthoDB" id="2274046at2759"/>
<dbReference type="SUPFAM" id="SSF50249">
    <property type="entry name" value="Nucleic acid-binding proteins"/>
    <property type="match status" value="1"/>
</dbReference>